<feature type="signal peptide" evidence="3">
    <location>
        <begin position="1"/>
        <end position="30"/>
    </location>
</feature>
<dbReference type="Proteomes" id="UP000779809">
    <property type="component" value="Unassembled WGS sequence"/>
</dbReference>
<dbReference type="Pfam" id="PF00144">
    <property type="entry name" value="Beta-lactamase"/>
    <property type="match status" value="1"/>
</dbReference>
<dbReference type="Gene3D" id="3.40.710.10">
    <property type="entry name" value="DD-peptidase/beta-lactamase superfamily"/>
    <property type="match status" value="1"/>
</dbReference>
<keyword evidence="5" id="KW-0378">Hydrolase</keyword>
<dbReference type="EMBL" id="JACPNR010000009">
    <property type="protein sequence ID" value="MBI2678711.1"/>
    <property type="molecule type" value="Genomic_DNA"/>
</dbReference>
<dbReference type="GO" id="GO:0016020">
    <property type="term" value="C:membrane"/>
    <property type="evidence" value="ECO:0007669"/>
    <property type="project" value="UniProtKB-SubCell"/>
</dbReference>
<protein>
    <submittedName>
        <fullName evidence="5">Serine hydrolase</fullName>
    </submittedName>
</protein>
<accession>A0A932A8K0</accession>
<reference evidence="5" key="1">
    <citation type="submission" date="2020-07" db="EMBL/GenBank/DDBJ databases">
        <title>Huge and variable diversity of episymbiotic CPR bacteria and DPANN archaea in groundwater ecosystems.</title>
        <authorList>
            <person name="He C.Y."/>
            <person name="Keren R."/>
            <person name="Whittaker M."/>
            <person name="Farag I.F."/>
            <person name="Doudna J."/>
            <person name="Cate J.H.D."/>
            <person name="Banfield J.F."/>
        </authorList>
    </citation>
    <scope>NUCLEOTIDE SEQUENCE</scope>
    <source>
        <strain evidence="5">NC_groundwater_580_Pr5_B-0.1um_64_19</strain>
    </source>
</reference>
<dbReference type="InterPro" id="IPR050491">
    <property type="entry name" value="AmpC-like"/>
</dbReference>
<organism evidence="5 6">
    <name type="scientific">Candidatus Korobacter versatilis</name>
    <dbReference type="NCBI Taxonomy" id="658062"/>
    <lineage>
        <taxon>Bacteria</taxon>
        <taxon>Pseudomonadati</taxon>
        <taxon>Acidobacteriota</taxon>
        <taxon>Terriglobia</taxon>
        <taxon>Terriglobales</taxon>
        <taxon>Candidatus Korobacteraceae</taxon>
        <taxon>Candidatus Korobacter</taxon>
    </lineage>
</organism>
<feature type="chain" id="PRO_5037850718" evidence="3">
    <location>
        <begin position="31"/>
        <end position="470"/>
    </location>
</feature>
<evidence type="ECO:0000313" key="6">
    <source>
        <dbReference type="Proteomes" id="UP000779809"/>
    </source>
</evidence>
<dbReference type="PANTHER" id="PTHR46825:SF11">
    <property type="entry name" value="PENICILLIN-BINDING PROTEIN 4"/>
    <property type="match status" value="1"/>
</dbReference>
<evidence type="ECO:0000256" key="3">
    <source>
        <dbReference type="SAM" id="SignalP"/>
    </source>
</evidence>
<evidence type="ECO:0000256" key="1">
    <source>
        <dbReference type="ARBA" id="ARBA00004370"/>
    </source>
</evidence>
<comment type="caution">
    <text evidence="5">The sequence shown here is derived from an EMBL/GenBank/DDBJ whole genome shotgun (WGS) entry which is preliminary data.</text>
</comment>
<dbReference type="SUPFAM" id="SSF56601">
    <property type="entry name" value="beta-lactamase/transpeptidase-like"/>
    <property type="match status" value="1"/>
</dbReference>
<dbReference type="InterPro" id="IPR001466">
    <property type="entry name" value="Beta-lactam-related"/>
</dbReference>
<dbReference type="AlphaFoldDB" id="A0A932A8K0"/>
<evidence type="ECO:0000259" key="4">
    <source>
        <dbReference type="Pfam" id="PF00144"/>
    </source>
</evidence>
<name>A0A932A8K0_9BACT</name>
<dbReference type="PANTHER" id="PTHR46825">
    <property type="entry name" value="D-ALANYL-D-ALANINE-CARBOXYPEPTIDASE/ENDOPEPTIDASE AMPH"/>
    <property type="match status" value="1"/>
</dbReference>
<keyword evidence="3" id="KW-0732">Signal</keyword>
<sequence length="470" mass="50907">MSVVQRRMNARLLRFSTLAILLLCTAAAFGQADREAQYKQSIDAYVEAFNSGDDAKMSAYLTAHMADASLQQRPMAERLERYRSMHADLKSLKLVEIADVELSLEKQSVTAEMRAGNGETVAVSFLFDPQPPNKLMGLRIELGAPRAGGAPSAATSGPAPTNEDAFQRQLTGYLDDASKRDEFSGVVLVVRKGKTIFEHAYGYADKPARTPSRIDTKFNLGSINKVFTRLSIEGLASEGKLSLDDTIAKFLPDYPNKEAAQKVTVRQLLDMTSGIGDFFGDRYLAAPKDKLRTLADYLPLFADKPLLFPPGTSNHYSNGGYVVLGLILEKVAGQSYYDYVKQHIFVPAGMTDTDYYFTEQNVANRAEGYTKQAGDGKEWVNNRATRPARGSSAGGGYSTAPDLVKFAAALESGKFGPPSPGLGIAGGAPGVNAALEADARAGFVVVVLSNYDPPSAERVARQILEWTRGI</sequence>
<proteinExistence type="predicted"/>
<dbReference type="InterPro" id="IPR012338">
    <property type="entry name" value="Beta-lactam/transpept-like"/>
</dbReference>
<gene>
    <name evidence="5" type="ORF">HYX28_08000</name>
</gene>
<dbReference type="GO" id="GO:0016787">
    <property type="term" value="F:hydrolase activity"/>
    <property type="evidence" value="ECO:0007669"/>
    <property type="project" value="UniProtKB-KW"/>
</dbReference>
<keyword evidence="2" id="KW-0472">Membrane</keyword>
<evidence type="ECO:0000256" key="2">
    <source>
        <dbReference type="ARBA" id="ARBA00023136"/>
    </source>
</evidence>
<comment type="subcellular location">
    <subcellularLocation>
        <location evidence="1">Membrane</location>
    </subcellularLocation>
</comment>
<feature type="domain" description="Beta-lactamase-related" evidence="4">
    <location>
        <begin position="183"/>
        <end position="414"/>
    </location>
</feature>
<evidence type="ECO:0000313" key="5">
    <source>
        <dbReference type="EMBL" id="MBI2678711.1"/>
    </source>
</evidence>